<dbReference type="EMBL" id="BEZZ01000494">
    <property type="protein sequence ID" value="GCC33212.1"/>
    <property type="molecule type" value="Genomic_DNA"/>
</dbReference>
<comment type="caution">
    <text evidence="19">The sequence shown here is derived from an EMBL/GenBank/DDBJ whole genome shotgun (WGS) entry which is preliminary data.</text>
</comment>
<evidence type="ECO:0000256" key="3">
    <source>
        <dbReference type="ARBA" id="ARBA00022499"/>
    </source>
</evidence>
<protein>
    <recommendedName>
        <fullName evidence="14">Zinc finger and BTB domain-containing protein 5</fullName>
    </recommendedName>
</protein>
<feature type="region of interest" description="Disordered" evidence="16">
    <location>
        <begin position="360"/>
        <end position="448"/>
    </location>
</feature>
<gene>
    <name evidence="19" type="ORF">chiPu_0011680</name>
</gene>
<keyword evidence="10" id="KW-0805">Transcription regulation</keyword>
<dbReference type="PANTHER" id="PTHR46105:SF5">
    <property type="entry name" value="ZINC FINGER AND BTB DOMAIN-CONTAINING PROTEIN 44 ISOFORM X1"/>
    <property type="match status" value="1"/>
</dbReference>
<reference evidence="19 20" key="1">
    <citation type="journal article" date="2018" name="Nat. Ecol. Evol.">
        <title>Shark genomes provide insights into elasmobranch evolution and the origin of vertebrates.</title>
        <authorList>
            <person name="Hara Y"/>
            <person name="Yamaguchi K"/>
            <person name="Onimaru K"/>
            <person name="Kadota M"/>
            <person name="Koyanagi M"/>
            <person name="Keeley SD"/>
            <person name="Tatsumi K"/>
            <person name="Tanaka K"/>
            <person name="Motone F"/>
            <person name="Kageyama Y"/>
            <person name="Nozu R"/>
            <person name="Adachi N"/>
            <person name="Nishimura O"/>
            <person name="Nakagawa R"/>
            <person name="Tanegashima C"/>
            <person name="Kiyatake I"/>
            <person name="Matsumoto R"/>
            <person name="Murakumo K"/>
            <person name="Nishida K"/>
            <person name="Terakita A"/>
            <person name="Kuratani S"/>
            <person name="Sato K"/>
            <person name="Hyodo S Kuraku.S."/>
        </authorList>
    </citation>
    <scope>NUCLEOTIDE SEQUENCE [LARGE SCALE GENOMIC DNA]</scope>
</reference>
<feature type="compositionally biased region" description="Low complexity" evidence="16">
    <location>
        <begin position="406"/>
        <end position="420"/>
    </location>
</feature>
<organism evidence="19 20">
    <name type="scientific">Chiloscyllium punctatum</name>
    <name type="common">Brownbanded bambooshark</name>
    <name type="synonym">Hemiscyllium punctatum</name>
    <dbReference type="NCBI Taxonomy" id="137246"/>
    <lineage>
        <taxon>Eukaryota</taxon>
        <taxon>Metazoa</taxon>
        <taxon>Chordata</taxon>
        <taxon>Craniata</taxon>
        <taxon>Vertebrata</taxon>
        <taxon>Chondrichthyes</taxon>
        <taxon>Elasmobranchii</taxon>
        <taxon>Galeomorphii</taxon>
        <taxon>Galeoidea</taxon>
        <taxon>Orectolobiformes</taxon>
        <taxon>Hemiscylliidae</taxon>
        <taxon>Chiloscyllium</taxon>
    </lineage>
</organism>
<dbReference type="STRING" id="137246.A0A401SS70"/>
<evidence type="ECO:0000256" key="2">
    <source>
        <dbReference type="ARBA" id="ARBA00004123"/>
    </source>
</evidence>
<dbReference type="SMART" id="SM00355">
    <property type="entry name" value="ZnF_C2H2"/>
    <property type="match status" value="2"/>
</dbReference>
<evidence type="ECO:0000256" key="9">
    <source>
        <dbReference type="ARBA" id="ARBA00022843"/>
    </source>
</evidence>
<keyword evidence="5" id="KW-0479">Metal-binding</keyword>
<name>A0A401SS70_CHIPU</name>
<evidence type="ECO:0000256" key="15">
    <source>
        <dbReference type="PROSITE-ProRule" id="PRU00042"/>
    </source>
</evidence>
<keyword evidence="13" id="KW-0539">Nucleus</keyword>
<dbReference type="InterPro" id="IPR013087">
    <property type="entry name" value="Znf_C2H2_type"/>
</dbReference>
<evidence type="ECO:0000256" key="7">
    <source>
        <dbReference type="ARBA" id="ARBA00022771"/>
    </source>
</evidence>
<feature type="domain" description="C2H2-type" evidence="18">
    <location>
        <begin position="678"/>
        <end position="705"/>
    </location>
</feature>
<feature type="domain" description="C2H2-type" evidence="18">
    <location>
        <begin position="706"/>
        <end position="738"/>
    </location>
</feature>
<keyword evidence="4" id="KW-0597">Phosphoprotein</keyword>
<dbReference type="SUPFAM" id="SSF57667">
    <property type="entry name" value="beta-beta-alpha zinc fingers"/>
    <property type="match status" value="1"/>
</dbReference>
<comment type="function">
    <text evidence="1">May be involved in transcriptional regulation.</text>
</comment>
<evidence type="ECO:0000256" key="4">
    <source>
        <dbReference type="ARBA" id="ARBA00022553"/>
    </source>
</evidence>
<keyword evidence="9" id="KW-0832">Ubl conjugation</keyword>
<keyword evidence="12" id="KW-0804">Transcription</keyword>
<feature type="region of interest" description="Disordered" evidence="16">
    <location>
        <begin position="325"/>
        <end position="348"/>
    </location>
</feature>
<evidence type="ECO:0000256" key="5">
    <source>
        <dbReference type="ARBA" id="ARBA00022723"/>
    </source>
</evidence>
<feature type="compositionally biased region" description="Basic and acidic residues" evidence="16">
    <location>
        <begin position="363"/>
        <end position="375"/>
    </location>
</feature>
<dbReference type="OMA" id="CRIDNDT"/>
<dbReference type="Pfam" id="PF00651">
    <property type="entry name" value="BTB"/>
    <property type="match status" value="1"/>
</dbReference>
<keyword evidence="7 15" id="KW-0863">Zinc-finger</keyword>
<evidence type="ECO:0000256" key="12">
    <source>
        <dbReference type="ARBA" id="ARBA00023163"/>
    </source>
</evidence>
<dbReference type="Gene3D" id="3.30.710.10">
    <property type="entry name" value="Potassium Channel Kv1.1, Chain A"/>
    <property type="match status" value="1"/>
</dbReference>
<proteinExistence type="predicted"/>
<evidence type="ECO:0000256" key="11">
    <source>
        <dbReference type="ARBA" id="ARBA00023125"/>
    </source>
</evidence>
<keyword evidence="6" id="KW-0677">Repeat</keyword>
<evidence type="ECO:0000313" key="19">
    <source>
        <dbReference type="EMBL" id="GCC33212.1"/>
    </source>
</evidence>
<keyword evidence="3" id="KW-1017">Isopeptide bond</keyword>
<dbReference type="OrthoDB" id="8117402at2759"/>
<accession>A0A401SS70</accession>
<dbReference type="PROSITE" id="PS50097">
    <property type="entry name" value="BTB"/>
    <property type="match status" value="1"/>
</dbReference>
<evidence type="ECO:0000256" key="1">
    <source>
        <dbReference type="ARBA" id="ARBA00003767"/>
    </source>
</evidence>
<feature type="compositionally biased region" description="Basic and acidic residues" evidence="16">
    <location>
        <begin position="426"/>
        <end position="439"/>
    </location>
</feature>
<dbReference type="AlphaFoldDB" id="A0A401SS70"/>
<dbReference type="Proteomes" id="UP000287033">
    <property type="component" value="Unassembled WGS sequence"/>
</dbReference>
<evidence type="ECO:0000259" key="18">
    <source>
        <dbReference type="PROSITE" id="PS50157"/>
    </source>
</evidence>
<dbReference type="InterPro" id="IPR000210">
    <property type="entry name" value="BTB/POZ_dom"/>
</dbReference>
<comment type="subcellular location">
    <subcellularLocation>
        <location evidence="2">Nucleus</location>
    </subcellularLocation>
</comment>
<dbReference type="PANTHER" id="PTHR46105">
    <property type="entry name" value="AGAP004733-PA"/>
    <property type="match status" value="1"/>
</dbReference>
<dbReference type="FunFam" id="3.30.160.60:FF:000250">
    <property type="entry name" value="zinc finger protein 197 isoform X1"/>
    <property type="match status" value="1"/>
</dbReference>
<dbReference type="PROSITE" id="PS00028">
    <property type="entry name" value="ZINC_FINGER_C2H2_1"/>
    <property type="match status" value="1"/>
</dbReference>
<dbReference type="GO" id="GO:0000981">
    <property type="term" value="F:DNA-binding transcription factor activity, RNA polymerase II-specific"/>
    <property type="evidence" value="ECO:0007669"/>
    <property type="project" value="TreeGrafter"/>
</dbReference>
<dbReference type="GO" id="GO:0000978">
    <property type="term" value="F:RNA polymerase II cis-regulatory region sequence-specific DNA binding"/>
    <property type="evidence" value="ECO:0007669"/>
    <property type="project" value="TreeGrafter"/>
</dbReference>
<dbReference type="FunFam" id="3.30.710.10:FF:000061">
    <property type="entry name" value="Zinc finger and BTB domain-containing protein 5"/>
    <property type="match status" value="1"/>
</dbReference>
<dbReference type="InterPro" id="IPR011333">
    <property type="entry name" value="SKP1/BTB/POZ_sf"/>
</dbReference>
<dbReference type="GO" id="GO:0005634">
    <property type="term" value="C:nucleus"/>
    <property type="evidence" value="ECO:0007669"/>
    <property type="project" value="UniProtKB-SubCell"/>
</dbReference>
<evidence type="ECO:0000256" key="6">
    <source>
        <dbReference type="ARBA" id="ARBA00022737"/>
    </source>
</evidence>
<dbReference type="SUPFAM" id="SSF54695">
    <property type="entry name" value="POZ domain"/>
    <property type="match status" value="1"/>
</dbReference>
<evidence type="ECO:0000256" key="13">
    <source>
        <dbReference type="ARBA" id="ARBA00023242"/>
    </source>
</evidence>
<evidence type="ECO:0000256" key="14">
    <source>
        <dbReference type="ARBA" id="ARBA00074850"/>
    </source>
</evidence>
<evidence type="ECO:0000313" key="20">
    <source>
        <dbReference type="Proteomes" id="UP000287033"/>
    </source>
</evidence>
<keyword evidence="11" id="KW-0238">DNA-binding</keyword>
<dbReference type="GO" id="GO:0008270">
    <property type="term" value="F:zinc ion binding"/>
    <property type="evidence" value="ECO:0007669"/>
    <property type="project" value="UniProtKB-KW"/>
</dbReference>
<evidence type="ECO:0000259" key="17">
    <source>
        <dbReference type="PROSITE" id="PS50097"/>
    </source>
</evidence>
<dbReference type="InterPro" id="IPR036236">
    <property type="entry name" value="Znf_C2H2_sf"/>
</dbReference>
<dbReference type="PROSITE" id="PS50157">
    <property type="entry name" value="ZINC_FINGER_C2H2_2"/>
    <property type="match status" value="2"/>
</dbReference>
<keyword evidence="20" id="KW-1185">Reference proteome</keyword>
<sequence length="742" mass="80439">MSIQEKVVSASDVEQFSGSGPGFRSVSVGRAGAAAATRGSHAPVVLSPSAGGRSARLRVMDFPGHFEQVFQQLNYQRLHGQLCDCVIVVGSRHFKAHRSVLAACSTHFRALFTVPESDQSLNMVQLDSEVVTAEAFAALVEMMYTSTLMLGESNVMDVLLAASHLHLNSVVKACKHYLTTRTVPMSPTSERLQEQNARMQRSFLLQQLGLSLVSSALSSSQGIDEQVNVNSSLRHHLEDQSTAFPVQRLQKRKAIPDERSKKRMRPSMDESIITEETSENGQAVVHTCEELFTPDSLKLGDGSKTDAAVENNVESAIIFEQAFSTPEDNQVPSQSDNSAVGHSQTSMASQAVHVETAFNQDSANEKSDFHSESTELHVNGNEEQVRIVVKAEPLSSPDPQDEASDVASQAEGSESVEVEGGMPGAEKLELSPESSDRSFSDPQSSTDRVTDIHMLESANTDSKTPFHISTFLNKNRTNSYSGGQNTNDNIPNTTSDGRIENEATYLMGSVPGISVGANSSIAAARLENPFTDGSNTHTHFMRPMHDLLGLSCGQPSSYKAGGEPFRLDFPRPSSGLHSLSRQSIISSRGGASSFPGYRRIAPKMPIVTSVGDASSVSQDIGSNSQIRMLNSTVSAFENNHSLQSGPPQLTRASADVLSKCKKAMSEHNVLVVEGARKYACKICCKTFLTLTDCKKHIRVHTGEKPYACLKCGKRFSQSSHLYKHSKTTCLRWHGSSLPTTLL</sequence>
<dbReference type="Gene3D" id="3.30.160.60">
    <property type="entry name" value="Classic Zinc Finger"/>
    <property type="match status" value="2"/>
</dbReference>
<evidence type="ECO:0000256" key="8">
    <source>
        <dbReference type="ARBA" id="ARBA00022833"/>
    </source>
</evidence>
<dbReference type="InterPro" id="IPR050457">
    <property type="entry name" value="ZnFinger_BTB_dom_contain"/>
</dbReference>
<dbReference type="SMART" id="SM00225">
    <property type="entry name" value="BTB"/>
    <property type="match status" value="1"/>
</dbReference>
<dbReference type="CDD" id="cd18196">
    <property type="entry name" value="BTB_POZ_ZBTB5"/>
    <property type="match status" value="1"/>
</dbReference>
<keyword evidence="8" id="KW-0862">Zinc</keyword>
<evidence type="ECO:0000256" key="16">
    <source>
        <dbReference type="SAM" id="MobiDB-lite"/>
    </source>
</evidence>
<evidence type="ECO:0000256" key="10">
    <source>
        <dbReference type="ARBA" id="ARBA00023015"/>
    </source>
</evidence>
<feature type="domain" description="BTB" evidence="17">
    <location>
        <begin position="83"/>
        <end position="152"/>
    </location>
</feature>